<keyword evidence="6" id="KW-0444">Lipid biosynthesis</keyword>
<dbReference type="GO" id="GO:0005789">
    <property type="term" value="C:endoplasmic reticulum membrane"/>
    <property type="evidence" value="ECO:0007669"/>
    <property type="project" value="UniProtKB-SubCell"/>
</dbReference>
<evidence type="ECO:0000256" key="3">
    <source>
        <dbReference type="ARBA" id="ARBA00022824"/>
    </source>
</evidence>
<feature type="active site" evidence="6">
    <location>
        <position position="298"/>
    </location>
</feature>
<dbReference type="InterPro" id="IPR019388">
    <property type="entry name" value="FIT"/>
</dbReference>
<reference evidence="11" key="1">
    <citation type="submission" date="2022-07" db="EMBL/GenBank/DDBJ databases">
        <title>Draft genome sequence of Zalerion maritima ATCC 34329, a (micro)plastics degrading marine fungus.</title>
        <authorList>
            <person name="Paco A."/>
            <person name="Goncalves M.F.M."/>
            <person name="Rocha-Santos T.A.P."/>
            <person name="Alves A."/>
        </authorList>
    </citation>
    <scope>NUCLEOTIDE SEQUENCE</scope>
    <source>
        <strain evidence="11">ATCC 34329</strain>
    </source>
</reference>
<dbReference type="EC" id="3.6.1.-" evidence="6"/>
<evidence type="ECO:0000313" key="11">
    <source>
        <dbReference type="EMBL" id="KAJ2894202.1"/>
    </source>
</evidence>
<feature type="transmembrane region" description="Helical" evidence="8">
    <location>
        <begin position="278"/>
        <end position="298"/>
    </location>
</feature>
<evidence type="ECO:0000256" key="4">
    <source>
        <dbReference type="ARBA" id="ARBA00022989"/>
    </source>
</evidence>
<comment type="catalytic activity">
    <reaction evidence="6">
        <text>(9Z)-octadecenoyl-CoA + H2O = S-(9Z-octadecenoyl)-4'-phosphopantetheine + adenosine 3',5'-bisphosphate + 2 H(+)</text>
        <dbReference type="Rhea" id="RHEA:65564"/>
        <dbReference type="ChEBI" id="CHEBI:15377"/>
        <dbReference type="ChEBI" id="CHEBI:15378"/>
        <dbReference type="ChEBI" id="CHEBI:57387"/>
        <dbReference type="ChEBI" id="CHEBI:58343"/>
        <dbReference type="ChEBI" id="CHEBI:156553"/>
    </reaction>
</comment>
<keyword evidence="6" id="KW-1208">Phospholipid metabolism</keyword>
<feature type="active site" evidence="6">
    <location>
        <position position="213"/>
    </location>
</feature>
<dbReference type="HAMAP" id="MF_03231">
    <property type="entry name" value="SCS3"/>
    <property type="match status" value="1"/>
</dbReference>
<evidence type="ECO:0000256" key="2">
    <source>
        <dbReference type="ARBA" id="ARBA00022692"/>
    </source>
</evidence>
<keyword evidence="5 6" id="KW-0472">Membrane</keyword>
<sequence length="672" mass="72763">MDTTQSARLRPSEAAKGNGGGVAPSPPRRTMSPNRTIPYLPTPTEMLAFALYPALLLFGSAFSLVSPETRAAPYDPVAQAHVQDPSVAPSYFARKSNIINKLFVKQGWAWMTGAFVVFVLTHRAFTSGSAQATTRRVKAVIRFGLATSAWILVTQWFFGPALIDRGFRYTGGKCDAAMASIEGSAADMDEMWTAVACKAAGGRWKGGHDISGHIFLLALGSGALLQEMGWVLSRSRGAKQEERCVVMSDGAVKSASVECLDIWEAGASNEGIGIGTKVAAGVVVLSWWMILMTAIYFHTWFEKATGLLVSFSSLYAIYILPRWVPALRATHPELTMAPMKAPSNLPELVRSAFNKAKTNGDLTHFPSQGAVLTANSIPFQVRFAPSLANKPKAPGPDPTKPKVRHDPFADPPAGLKVCDLEPQSHFLVLNKFAITPGHSILATTENKPQSYLLEAADFSAVAACLRAYKERGEELYVFFNSGQHSGASQPHRHLQLLPVEEMKVDLPSDEGPAWDVLSKSVAVADGGEVTEVEAWPFRAFAVDIDVASMDDEKLRELYLELYRRACRAIDDYAAIKGYAVVAEQAHDIGITDGEAWISYNLAITESRMVLAPRMREGGELTDAEGKVVGRLILNGTVLAGTALVKTEAEWNALKDSGEKLEAVLVKIGVPKL</sequence>
<dbReference type="Proteomes" id="UP001201980">
    <property type="component" value="Unassembled WGS sequence"/>
</dbReference>
<dbReference type="GO" id="GO:0003877">
    <property type="term" value="F:ATP:ADP adenylyltransferase activity"/>
    <property type="evidence" value="ECO:0007669"/>
    <property type="project" value="InterPro"/>
</dbReference>
<evidence type="ECO:0000259" key="9">
    <source>
        <dbReference type="Pfam" id="PF09830"/>
    </source>
</evidence>
<dbReference type="InterPro" id="IPR019200">
    <property type="entry name" value="ATP_adenylylTrfase_C"/>
</dbReference>
<protein>
    <recommendedName>
        <fullName evidence="6">Acyl-coenzyme A diphosphatase SCS3</fullName>
        <ecNumber evidence="6">3.6.1.-</ecNumber>
    </recommendedName>
    <alternativeName>
        <fullName evidence="6">FIT family protein SCS3</fullName>
    </alternativeName>
</protein>
<keyword evidence="2 6" id="KW-0812">Transmembrane</keyword>
<feature type="region of interest" description="Disordered" evidence="7">
    <location>
        <begin position="1"/>
        <end position="35"/>
    </location>
</feature>
<dbReference type="InterPro" id="IPR009163">
    <property type="entry name" value="Ap4A_phos1/2"/>
</dbReference>
<dbReference type="GO" id="GO:0140042">
    <property type="term" value="P:lipid droplet formation"/>
    <property type="evidence" value="ECO:0007669"/>
    <property type="project" value="UniProtKB-UniRule"/>
</dbReference>
<comment type="catalytic activity">
    <reaction evidence="6">
        <text>(5Z,8Z,11Z,14Z)-eicosatetraenoyl-CoA + H2O = S-(5Z,8Z,11Z,14Z-eicosatetraenoyl)-4'-phosphopantetheine + adenosine 3',5'-bisphosphate + 2 H(+)</text>
        <dbReference type="Rhea" id="RHEA:65568"/>
        <dbReference type="ChEBI" id="CHEBI:15377"/>
        <dbReference type="ChEBI" id="CHEBI:15378"/>
        <dbReference type="ChEBI" id="CHEBI:57368"/>
        <dbReference type="ChEBI" id="CHEBI:58343"/>
        <dbReference type="ChEBI" id="CHEBI:156554"/>
    </reaction>
</comment>
<dbReference type="GO" id="GO:0009117">
    <property type="term" value="P:nucleotide metabolic process"/>
    <property type="evidence" value="ECO:0007669"/>
    <property type="project" value="InterPro"/>
</dbReference>
<accession>A0AAD5WN28</accession>
<dbReference type="InterPro" id="IPR043171">
    <property type="entry name" value="Ap4A_phos1/2-like"/>
</dbReference>
<evidence type="ECO:0000256" key="7">
    <source>
        <dbReference type="SAM" id="MobiDB-lite"/>
    </source>
</evidence>
<feature type="transmembrane region" description="Helical" evidence="8">
    <location>
        <begin position="137"/>
        <end position="158"/>
    </location>
</feature>
<keyword evidence="6" id="KW-0378">Hydrolase</keyword>
<comment type="subcellular location">
    <subcellularLocation>
        <location evidence="1 6">Endoplasmic reticulum membrane</location>
        <topology evidence="1 6">Multi-pass membrane protein</topology>
    </subcellularLocation>
</comment>
<evidence type="ECO:0000256" key="1">
    <source>
        <dbReference type="ARBA" id="ARBA00004477"/>
    </source>
</evidence>
<name>A0AAD5WN28_9PEZI</name>
<dbReference type="PANTHER" id="PTHR38420:SF3">
    <property type="entry name" value="5',5'''-P-1,P-4-TETRAPHOSPHATE PHOSPHORYLASE 2"/>
    <property type="match status" value="1"/>
</dbReference>
<gene>
    <name evidence="6" type="primary">SCS3</name>
    <name evidence="6" type="synonym">FIT2B</name>
    <name evidence="11" type="ORF">MKZ38_007842</name>
</gene>
<keyword evidence="6" id="KW-0443">Lipid metabolism</keyword>
<proteinExistence type="inferred from homology"/>
<dbReference type="EMBL" id="JAKWBI020000518">
    <property type="protein sequence ID" value="KAJ2894202.1"/>
    <property type="molecule type" value="Genomic_DNA"/>
</dbReference>
<evidence type="ECO:0000256" key="5">
    <source>
        <dbReference type="ARBA" id="ARBA00023136"/>
    </source>
</evidence>
<comment type="caution">
    <text evidence="11">The sequence shown here is derived from an EMBL/GenBank/DDBJ whole genome shotgun (WGS) entry which is preliminary data.</text>
</comment>
<feature type="transmembrane region" description="Helical" evidence="8">
    <location>
        <begin position="46"/>
        <end position="65"/>
    </location>
</feature>
<feature type="transmembrane region" description="Helical" evidence="8">
    <location>
        <begin position="214"/>
        <end position="233"/>
    </location>
</feature>
<feature type="domain" description="Ap4A phosphorylase 1/2 N-terminal" evidence="10">
    <location>
        <begin position="340"/>
        <end position="501"/>
    </location>
</feature>
<dbReference type="GO" id="GO:0005524">
    <property type="term" value="F:ATP binding"/>
    <property type="evidence" value="ECO:0007669"/>
    <property type="project" value="InterPro"/>
</dbReference>
<evidence type="ECO:0000259" key="10">
    <source>
        <dbReference type="Pfam" id="PF19327"/>
    </source>
</evidence>
<evidence type="ECO:0000256" key="6">
    <source>
        <dbReference type="HAMAP-Rule" id="MF_03231"/>
    </source>
</evidence>
<keyword evidence="6" id="KW-0594">Phospholipid biosynthesis</keyword>
<evidence type="ECO:0000313" key="12">
    <source>
        <dbReference type="Proteomes" id="UP001201980"/>
    </source>
</evidence>
<keyword evidence="12" id="KW-1185">Reference proteome</keyword>
<comment type="catalytic activity">
    <reaction evidence="6">
        <text>an acyl-CoA + H2O = an acyl-4'-phosphopantetheine + adenosine 3',5'-bisphosphate + 2 H(+)</text>
        <dbReference type="Rhea" id="RHEA:50044"/>
        <dbReference type="ChEBI" id="CHEBI:15377"/>
        <dbReference type="ChEBI" id="CHEBI:15378"/>
        <dbReference type="ChEBI" id="CHEBI:58342"/>
        <dbReference type="ChEBI" id="CHEBI:58343"/>
        <dbReference type="ChEBI" id="CHEBI:132023"/>
    </reaction>
</comment>
<organism evidence="11 12">
    <name type="scientific">Zalerion maritima</name>
    <dbReference type="NCBI Taxonomy" id="339359"/>
    <lineage>
        <taxon>Eukaryota</taxon>
        <taxon>Fungi</taxon>
        <taxon>Dikarya</taxon>
        <taxon>Ascomycota</taxon>
        <taxon>Pezizomycotina</taxon>
        <taxon>Sordariomycetes</taxon>
        <taxon>Lulworthiomycetidae</taxon>
        <taxon>Lulworthiales</taxon>
        <taxon>Lulworthiaceae</taxon>
        <taxon>Zalerion</taxon>
    </lineage>
</organism>
<feature type="domain" description="ATP adenylyltransferase C-terminal" evidence="9">
    <location>
        <begin position="535"/>
        <end position="670"/>
    </location>
</feature>
<dbReference type="GO" id="GO:0010945">
    <property type="term" value="F:coenzyme A diphosphatase activity"/>
    <property type="evidence" value="ECO:0007669"/>
    <property type="project" value="InterPro"/>
</dbReference>
<comment type="similarity">
    <text evidence="6">Belongs to the FIT family. Fungal FIT2B/SCS3 subfamily.</text>
</comment>
<dbReference type="GO" id="GO:0008654">
    <property type="term" value="P:phospholipid biosynthetic process"/>
    <property type="evidence" value="ECO:0007669"/>
    <property type="project" value="UniProtKB-KW"/>
</dbReference>
<feature type="transmembrane region" description="Helical" evidence="8">
    <location>
        <begin position="107"/>
        <end position="125"/>
    </location>
</feature>
<dbReference type="SUPFAM" id="SSF54197">
    <property type="entry name" value="HIT-like"/>
    <property type="match status" value="1"/>
</dbReference>
<dbReference type="Gene3D" id="3.30.428.70">
    <property type="match status" value="1"/>
</dbReference>
<dbReference type="InterPro" id="IPR046400">
    <property type="entry name" value="SCS3"/>
</dbReference>
<dbReference type="InterPro" id="IPR036265">
    <property type="entry name" value="HIT-like_sf"/>
</dbReference>
<comment type="function">
    <text evidence="6">Fatty acyl-coenzyme A (CoA) diphosphatase that hydrolyzes fatty acyl-CoA to yield acyl-4'-phosphopantetheine and adenosine 3',5'-bisphosphate. Preferentially hydrolyzes unsaturated long-chain acyl-CoA substrates in the endoplasmic reticulum (ER) lumen. This catalytic activity is required for maintaining ER structure and for lipid droplets (LDs) biogenesis, which are lipid storage organelles involved in maintaining lipid and energy homeostasis. May directly bind to diacylglycerol (DAGs) and triacylglycerol, which is also important for LD biogenesis. May support directional budding of nacent LDs from the ER into the cytosol by reducing DAG levels at sites of LD formation. May play a role in the regulation of cell morphology and cytoskeletal organization. Involved in phospholipid biosynthesis.</text>
</comment>
<evidence type="ECO:0000256" key="8">
    <source>
        <dbReference type="SAM" id="Phobius"/>
    </source>
</evidence>
<dbReference type="Pfam" id="PF09830">
    <property type="entry name" value="ATP_transf"/>
    <property type="match status" value="1"/>
</dbReference>
<dbReference type="Pfam" id="PF19327">
    <property type="entry name" value="Ap4A_phos_N"/>
    <property type="match status" value="1"/>
</dbReference>
<dbReference type="Pfam" id="PF10261">
    <property type="entry name" value="FIT"/>
    <property type="match status" value="1"/>
</dbReference>
<dbReference type="PANTHER" id="PTHR38420">
    <property type="entry name" value="AP-4-A PHOSPHORYLASE II"/>
    <property type="match status" value="1"/>
</dbReference>
<comment type="catalytic activity">
    <reaction evidence="6">
        <text>hexadecanoyl-CoA + H2O = S-hexadecanoyl-4'-phosphopantetheine + adenosine 3',5'-bisphosphate + 2 H(+)</text>
        <dbReference type="Rhea" id="RHEA:50032"/>
        <dbReference type="ChEBI" id="CHEBI:15377"/>
        <dbReference type="ChEBI" id="CHEBI:15378"/>
        <dbReference type="ChEBI" id="CHEBI:57379"/>
        <dbReference type="ChEBI" id="CHEBI:58343"/>
        <dbReference type="ChEBI" id="CHEBI:132018"/>
    </reaction>
</comment>
<dbReference type="InterPro" id="IPR045759">
    <property type="entry name" value="Ap4A_phos1/2_N"/>
</dbReference>
<dbReference type="AlphaFoldDB" id="A0AAD5WN28"/>
<keyword evidence="3 6" id="KW-0256">Endoplasmic reticulum</keyword>
<keyword evidence="4 6" id="KW-1133">Transmembrane helix</keyword>